<feature type="transmembrane region" description="Helical" evidence="1">
    <location>
        <begin position="41"/>
        <end position="66"/>
    </location>
</feature>
<keyword evidence="1" id="KW-0472">Membrane</keyword>
<sequence>MPGNYEHRLKKYKDFPETVTTSINFLYYPLVITRVKYKEEIFAGSLLFLSSFFPHFEISLLLIYAYASYFRLKYFSPFISALLIPFSPIHALLSILPYPFLFLDRKAGISYYVSLAFSLFTQNYILMLFLSFLDRKGLLSAGISLLVVTAFLQGNYIVTFGNTAFMLILAGIISSLIEGRISQKTSIVAVSSAVLVYFHLYFLLPALLIFSPWVSLLFAYFNPYLGLIALAELKRKLKYADIIPSFFSFLYPPLSLTLIRKTPSYFLLIPLASAIYLFLTFNYTLLNQIEYLILLVLVTRYFPYFRVARILKDYYVYMTSVMLVFLGVYFYFLNLPFFTLFMLTALAISFPLKAEIKGLPIAVLSLANPVYGLGLASKRYSGVFLLIPLIAFIFFHYPLYSYFFSLAGVIISLFLTSREFREKWILLILSVLYLTYSLYLIVIGEIIITEFYLPISLFFVILFNLMKNEDKINVRDMISFLALSYPFPFLSPLFIYIGKKVNPYVALLLEGVIILFLIKVEYLSYIIISLPI</sequence>
<feature type="transmembrane region" description="Helical" evidence="1">
    <location>
        <begin position="160"/>
        <end position="179"/>
    </location>
</feature>
<feature type="transmembrane region" description="Helical" evidence="1">
    <location>
        <begin position="289"/>
        <end position="307"/>
    </location>
</feature>
<feature type="transmembrane region" description="Helical" evidence="1">
    <location>
        <begin position="447"/>
        <end position="466"/>
    </location>
</feature>
<organism evidence="2">
    <name type="scientific">Sulfurisphaera javensis</name>
    <dbReference type="NCBI Taxonomy" id="2049879"/>
    <lineage>
        <taxon>Archaea</taxon>
        <taxon>Thermoproteota</taxon>
        <taxon>Thermoprotei</taxon>
        <taxon>Sulfolobales</taxon>
        <taxon>Sulfolobaceae</taxon>
        <taxon>Sulfurisphaera</taxon>
    </lineage>
</organism>
<feature type="transmembrane region" description="Helical" evidence="1">
    <location>
        <begin position="314"/>
        <end position="332"/>
    </location>
</feature>
<proteinExistence type="predicted"/>
<feature type="transmembrane region" description="Helical" evidence="1">
    <location>
        <begin position="265"/>
        <end position="283"/>
    </location>
</feature>
<evidence type="ECO:0000256" key="1">
    <source>
        <dbReference type="SAM" id="Phobius"/>
    </source>
</evidence>
<feature type="transmembrane region" description="Helical" evidence="1">
    <location>
        <begin position="377"/>
        <end position="394"/>
    </location>
</feature>
<feature type="transmembrane region" description="Helical" evidence="1">
    <location>
        <begin position="478"/>
        <end position="498"/>
    </location>
</feature>
<reference evidence="2" key="1">
    <citation type="submission" date="2024-03" db="EMBL/GenBank/DDBJ databases">
        <title>Complete genome sequence of Sulfurisphaera javensis strain KD-1.</title>
        <authorList>
            <person name="Sakai H."/>
            <person name="Nur N."/>
            <person name="Suwanto A."/>
            <person name="Kurosawa N."/>
        </authorList>
    </citation>
    <scope>NUCLEOTIDE SEQUENCE</scope>
    <source>
        <strain evidence="2">KD-1</strain>
    </source>
</reference>
<feature type="transmembrane region" description="Helical" evidence="1">
    <location>
        <begin position="78"/>
        <end position="103"/>
    </location>
</feature>
<keyword evidence="1" id="KW-0812">Transmembrane</keyword>
<feature type="transmembrane region" description="Helical" evidence="1">
    <location>
        <begin position="186"/>
        <end position="204"/>
    </location>
</feature>
<protein>
    <recommendedName>
        <fullName evidence="3">Integral membrane protein</fullName>
    </recommendedName>
</protein>
<evidence type="ECO:0008006" key="3">
    <source>
        <dbReference type="Google" id="ProtNLM"/>
    </source>
</evidence>
<feature type="transmembrane region" description="Helical" evidence="1">
    <location>
        <begin position="504"/>
        <end position="528"/>
    </location>
</feature>
<accession>A0AAT9GN13</accession>
<name>A0AAT9GN13_9CREN</name>
<evidence type="ECO:0000313" key="2">
    <source>
        <dbReference type="EMBL" id="BFH72213.1"/>
    </source>
</evidence>
<feature type="transmembrane region" description="Helical" evidence="1">
    <location>
        <begin position="424"/>
        <end position="441"/>
    </location>
</feature>
<feature type="transmembrane region" description="Helical" evidence="1">
    <location>
        <begin position="210"/>
        <end position="231"/>
    </location>
</feature>
<dbReference type="AlphaFoldDB" id="A0AAT9GN13"/>
<dbReference type="KEGG" id="sjv:SJAV_01570"/>
<gene>
    <name evidence="2" type="ORF">SJAV_01570</name>
</gene>
<feature type="transmembrane region" description="Helical" evidence="1">
    <location>
        <begin position="109"/>
        <end position="130"/>
    </location>
</feature>
<keyword evidence="1" id="KW-1133">Transmembrane helix</keyword>
<dbReference type="EMBL" id="AP031322">
    <property type="protein sequence ID" value="BFH72213.1"/>
    <property type="molecule type" value="Genomic_DNA"/>
</dbReference>